<dbReference type="EMBL" id="GBRD01003541">
    <property type="protein sequence ID" value="JAG62280.1"/>
    <property type="molecule type" value="Transcribed_RNA"/>
</dbReference>
<feature type="compositionally biased region" description="Acidic residues" evidence="4">
    <location>
        <begin position="434"/>
        <end position="503"/>
    </location>
</feature>
<feature type="region of interest" description="Disordered" evidence="4">
    <location>
        <begin position="591"/>
        <end position="745"/>
    </location>
</feature>
<evidence type="ECO:0000256" key="1">
    <source>
        <dbReference type="ARBA" id="ARBA00004123"/>
    </source>
</evidence>
<evidence type="ECO:0000256" key="4">
    <source>
        <dbReference type="SAM" id="MobiDB-lite"/>
    </source>
</evidence>
<feature type="region of interest" description="Disordered" evidence="4">
    <location>
        <begin position="132"/>
        <end position="182"/>
    </location>
</feature>
<reference evidence="5" key="1">
    <citation type="submission" date="2014-09" db="EMBL/GenBank/DDBJ databases">
        <authorList>
            <person name="Magalhaes I.L.F."/>
            <person name="Oliveira U."/>
            <person name="Santos F.R."/>
            <person name="Vidigal T.H.D.A."/>
            <person name="Brescovit A.D."/>
            <person name="Santos A.J."/>
        </authorList>
    </citation>
    <scope>NUCLEOTIDE SEQUENCE</scope>
</reference>
<evidence type="ECO:0008006" key="6">
    <source>
        <dbReference type="Google" id="ProtNLM"/>
    </source>
</evidence>
<proteinExistence type="predicted"/>
<evidence type="ECO:0000256" key="3">
    <source>
        <dbReference type="ARBA" id="ARBA00023242"/>
    </source>
</evidence>
<sequence>STSDSSSGEESEGDISIEAIKSKIINKHVPHKSSKLLESDCQDPEKKGKSKPKKEKAPSRKAKEAALAEIHSETQRMIRERQISLPYHKPKQRSLADFLNRRKLAPTVRLKTTSDELAKVWKHVEEREKTAELFYRSESDEETEKTNEDESGSAKASDGAVIAQNHQDGTSGKNEVANHTRTAADRLQGCLDQPVAPVSQQMDSEEFPRLQLSEVLAESENTDNVNSRCVEENDISLNIDCSDEVDSAEKRDVVTAAVVEGVSSAPMNDTELSENSENVLQSSVLEDSAPLSGFSQNSLSEKINSLNPSIPKCPKISGAPDEVIDLDELSTKPGAFGLMQRFIKHSKLKSKPIHQQNVLSVMTSEVNDCGEIIKLSEETIKVNKKVEPKPGERLVVLKTTLQQKMAENRGQQLAKKLEEYKLYEEEFYGVVDNGEGEEDMFSEDECDEKEEKEEEENEAEENIDNPFLEEEAAESGNDDAADDEKDDVNEDDAEDEEKSDVEETASVLLGNDSDEELEVEKDDSDTYPVSENDEADEDDVLPTPPLPMAFHSLAGTQNADSIDESQLMALCSGNFSSSTIDLKVLETSSEAFQNAEDEGSQVPSAKDSPKYAIDSDDEEIMVSKKQKNKKRKLSFSDDEDCPEDNGGALVESDDDEDNETMKLSLNDDEATERNEEIESDEENVGQEDLVEDEDDEEVQLAKKLSKGFLDKEAELSESEWGSEDEDEKGLDQYEEEEGDKEKISQRRLQKELGKIHMREVLADDNREIRILQELLLEDGDLHSDGPKRQRLFRWYNQDEDNSGERRPLDSGENANENEEEDEELWRRQRLERENFLRKKKIDNLELEIVDSPINLNDTRKSLKVTPKITPTTNKSPDPKSNFNIFTKRGSFLGRGEKMLSKLAEITNNAGTKENAFGNTRNNRNMVFSIVSPPKEKQNEELKPEAPLKRKGDFIATSIVKKIKFTRNNVTTKVSALDQLKLFEST</sequence>
<keyword evidence="2" id="KW-0597">Phosphoprotein</keyword>
<dbReference type="PANTHER" id="PTHR14396">
    <property type="entry name" value="CLASPIN"/>
    <property type="match status" value="1"/>
</dbReference>
<dbReference type="GO" id="GO:0010997">
    <property type="term" value="F:anaphase-promoting complex binding"/>
    <property type="evidence" value="ECO:0007669"/>
    <property type="project" value="TreeGrafter"/>
</dbReference>
<organism evidence="5">
    <name type="scientific">Lygus hesperus</name>
    <name type="common">Western plant bug</name>
    <dbReference type="NCBI Taxonomy" id="30085"/>
    <lineage>
        <taxon>Eukaryota</taxon>
        <taxon>Metazoa</taxon>
        <taxon>Ecdysozoa</taxon>
        <taxon>Arthropoda</taxon>
        <taxon>Hexapoda</taxon>
        <taxon>Insecta</taxon>
        <taxon>Pterygota</taxon>
        <taxon>Neoptera</taxon>
        <taxon>Paraneoptera</taxon>
        <taxon>Hemiptera</taxon>
        <taxon>Heteroptera</taxon>
        <taxon>Panheteroptera</taxon>
        <taxon>Cimicomorpha</taxon>
        <taxon>Miridae</taxon>
        <taxon>Mirini</taxon>
        <taxon>Lygus</taxon>
    </lineage>
</organism>
<feature type="compositionally biased region" description="Basic and acidic residues" evidence="4">
    <location>
        <begin position="35"/>
        <end position="47"/>
    </location>
</feature>
<name>A0A0K8TAU9_LYGHE</name>
<feature type="compositionally biased region" description="Polar residues" evidence="4">
    <location>
        <begin position="164"/>
        <end position="175"/>
    </location>
</feature>
<feature type="compositionally biased region" description="Acidic residues" evidence="4">
    <location>
        <begin position="677"/>
        <end position="698"/>
    </location>
</feature>
<dbReference type="AlphaFoldDB" id="A0A0K8TAU9"/>
<feature type="compositionally biased region" description="Acidic residues" evidence="4">
    <location>
        <begin position="512"/>
        <end position="540"/>
    </location>
</feature>
<comment type="subcellular location">
    <subcellularLocation>
        <location evidence="1">Nucleus</location>
    </subcellularLocation>
</comment>
<feature type="compositionally biased region" description="Basic and acidic residues" evidence="4">
    <location>
        <begin position="55"/>
        <end position="69"/>
    </location>
</feature>
<dbReference type="GO" id="GO:0033314">
    <property type="term" value="P:mitotic DNA replication checkpoint signaling"/>
    <property type="evidence" value="ECO:0007669"/>
    <property type="project" value="TreeGrafter"/>
</dbReference>
<dbReference type="InterPro" id="IPR024146">
    <property type="entry name" value="Claspin"/>
</dbReference>
<feature type="region of interest" description="Disordered" evidence="4">
    <location>
        <begin position="798"/>
        <end position="822"/>
    </location>
</feature>
<feature type="region of interest" description="Disordered" evidence="4">
    <location>
        <begin position="431"/>
        <end position="548"/>
    </location>
</feature>
<dbReference type="GO" id="GO:0005634">
    <property type="term" value="C:nucleus"/>
    <property type="evidence" value="ECO:0007669"/>
    <property type="project" value="UniProtKB-SubCell"/>
</dbReference>
<protein>
    <recommendedName>
        <fullName evidence="6">Claspin</fullName>
    </recommendedName>
</protein>
<feature type="compositionally biased region" description="Basic residues" evidence="4">
    <location>
        <begin position="624"/>
        <end position="633"/>
    </location>
</feature>
<feature type="compositionally biased region" description="Basic and acidic residues" evidence="4">
    <location>
        <begin position="132"/>
        <end position="148"/>
    </location>
</feature>
<accession>A0A0K8TAU9</accession>
<dbReference type="PANTHER" id="PTHR14396:SF10">
    <property type="entry name" value="CLASPIN"/>
    <property type="match status" value="1"/>
</dbReference>
<feature type="region of interest" description="Disordered" evidence="4">
    <location>
        <begin position="28"/>
        <end position="69"/>
    </location>
</feature>
<evidence type="ECO:0000313" key="5">
    <source>
        <dbReference type="EMBL" id="JAG62280.1"/>
    </source>
</evidence>
<dbReference type="GO" id="GO:0007095">
    <property type="term" value="P:mitotic G2 DNA damage checkpoint signaling"/>
    <property type="evidence" value="ECO:0007669"/>
    <property type="project" value="TreeGrafter"/>
</dbReference>
<feature type="compositionally biased region" description="Acidic residues" evidence="4">
    <location>
        <begin position="715"/>
        <end position="738"/>
    </location>
</feature>
<feature type="non-terminal residue" evidence="5">
    <location>
        <position position="1"/>
    </location>
</feature>
<evidence type="ECO:0000256" key="2">
    <source>
        <dbReference type="ARBA" id="ARBA00022553"/>
    </source>
</evidence>
<keyword evidence="3" id="KW-0539">Nucleus</keyword>